<reference evidence="1" key="1">
    <citation type="journal article" date="2014" name="Front. Microbiol.">
        <title>High frequency of phylogenetically diverse reductive dehalogenase-homologous genes in deep subseafloor sedimentary metagenomes.</title>
        <authorList>
            <person name="Kawai M."/>
            <person name="Futagami T."/>
            <person name="Toyoda A."/>
            <person name="Takaki Y."/>
            <person name="Nishi S."/>
            <person name="Hori S."/>
            <person name="Arai W."/>
            <person name="Tsubouchi T."/>
            <person name="Morono Y."/>
            <person name="Uchiyama I."/>
            <person name="Ito T."/>
            <person name="Fujiyama A."/>
            <person name="Inagaki F."/>
            <person name="Takami H."/>
        </authorList>
    </citation>
    <scope>NUCLEOTIDE SEQUENCE</scope>
    <source>
        <strain evidence="1">Expedition CK06-06</strain>
    </source>
</reference>
<sequence length="125" mass="14255">MAVIGLPYDAAEALTQVRALIGEPTAGFWSDEEIDNWVIEGSVDIRTKTLCQEHKNTIALVAAQLEYVDFLLAEPKSAGIAQVIKVYILWANKGRKIGHGPLKLLFKFFRPQRPYQIQMNRWLYH</sequence>
<dbReference type="AlphaFoldDB" id="X1DI89"/>
<name>X1DI89_9ZZZZ</name>
<organism evidence="1">
    <name type="scientific">marine sediment metagenome</name>
    <dbReference type="NCBI Taxonomy" id="412755"/>
    <lineage>
        <taxon>unclassified sequences</taxon>
        <taxon>metagenomes</taxon>
        <taxon>ecological metagenomes</taxon>
    </lineage>
</organism>
<evidence type="ECO:0000313" key="1">
    <source>
        <dbReference type="EMBL" id="GAH07975.1"/>
    </source>
</evidence>
<gene>
    <name evidence="1" type="ORF">S01H4_53740</name>
</gene>
<accession>X1DI89</accession>
<dbReference type="EMBL" id="BART01030853">
    <property type="protein sequence ID" value="GAH07975.1"/>
    <property type="molecule type" value="Genomic_DNA"/>
</dbReference>
<comment type="caution">
    <text evidence="1">The sequence shown here is derived from an EMBL/GenBank/DDBJ whole genome shotgun (WGS) entry which is preliminary data.</text>
</comment>
<proteinExistence type="predicted"/>
<protein>
    <submittedName>
        <fullName evidence="1">Uncharacterized protein</fullName>
    </submittedName>
</protein>